<keyword evidence="10" id="KW-0969">Cilium</keyword>
<dbReference type="NCBIfam" id="TIGR01402">
    <property type="entry name" value="fliQ"/>
    <property type="match status" value="1"/>
</dbReference>
<protein>
    <recommendedName>
        <fullName evidence="3 9">Flagellar biosynthetic protein FliQ</fullName>
    </recommendedName>
</protein>
<comment type="similarity">
    <text evidence="2 9">Belongs to the FliQ/MopD/SpaQ family.</text>
</comment>
<keyword evidence="6 9" id="KW-1133">Transmembrane helix</keyword>
<dbReference type="Proteomes" id="UP000198771">
    <property type="component" value="Unassembled WGS sequence"/>
</dbReference>
<gene>
    <name evidence="9" type="primary">fliQ</name>
    <name evidence="10" type="ORF">SAMN05660653_02694</name>
</gene>
<keyword evidence="10" id="KW-0966">Cell projection</keyword>
<evidence type="ECO:0000313" key="11">
    <source>
        <dbReference type="Proteomes" id="UP000198771"/>
    </source>
</evidence>
<dbReference type="STRING" id="617002.SAMN05660653_02694"/>
<dbReference type="PRINTS" id="PR00952">
    <property type="entry name" value="TYPE3IMQPROT"/>
</dbReference>
<evidence type="ECO:0000256" key="8">
    <source>
        <dbReference type="ARBA" id="ARBA00023143"/>
    </source>
</evidence>
<organism evidence="10 11">
    <name type="scientific">Desulfonatronum thiosulfatophilum</name>
    <dbReference type="NCBI Taxonomy" id="617002"/>
    <lineage>
        <taxon>Bacteria</taxon>
        <taxon>Pseudomonadati</taxon>
        <taxon>Thermodesulfobacteriota</taxon>
        <taxon>Desulfovibrionia</taxon>
        <taxon>Desulfovibrionales</taxon>
        <taxon>Desulfonatronaceae</taxon>
        <taxon>Desulfonatronum</taxon>
    </lineage>
</organism>
<dbReference type="GO" id="GO:0005886">
    <property type="term" value="C:plasma membrane"/>
    <property type="evidence" value="ECO:0007669"/>
    <property type="project" value="UniProtKB-SubCell"/>
</dbReference>
<dbReference type="RefSeq" id="WP_092122843.1">
    <property type="nucleotide sequence ID" value="NZ_FMXO01000016.1"/>
</dbReference>
<dbReference type="InterPro" id="IPR002191">
    <property type="entry name" value="Bac_export_3"/>
</dbReference>
<dbReference type="GO" id="GO:0044780">
    <property type="term" value="P:bacterial-type flagellum assembly"/>
    <property type="evidence" value="ECO:0007669"/>
    <property type="project" value="InterPro"/>
</dbReference>
<keyword evidence="10" id="KW-0282">Flagellum</keyword>
<keyword evidence="8 9" id="KW-0975">Bacterial flagellum</keyword>
<evidence type="ECO:0000256" key="5">
    <source>
        <dbReference type="ARBA" id="ARBA00022692"/>
    </source>
</evidence>
<evidence type="ECO:0000313" key="10">
    <source>
        <dbReference type="EMBL" id="SDB53999.1"/>
    </source>
</evidence>
<dbReference type="PIRSF" id="PIRSF004669">
    <property type="entry name" value="FliQ"/>
    <property type="match status" value="1"/>
</dbReference>
<proteinExistence type="inferred from homology"/>
<feature type="transmembrane region" description="Helical" evidence="9">
    <location>
        <begin position="20"/>
        <end position="39"/>
    </location>
</feature>
<evidence type="ECO:0000256" key="1">
    <source>
        <dbReference type="ARBA" id="ARBA00004651"/>
    </source>
</evidence>
<evidence type="ECO:0000256" key="4">
    <source>
        <dbReference type="ARBA" id="ARBA00022475"/>
    </source>
</evidence>
<comment type="subcellular location">
    <subcellularLocation>
        <location evidence="1 9">Cell membrane</location>
        <topology evidence="1">Multi-pass membrane protein</topology>
    </subcellularLocation>
    <subcellularLocation>
        <location evidence="9">Bacterial flagellum basal body</location>
    </subcellularLocation>
</comment>
<dbReference type="EMBL" id="FMXO01000016">
    <property type="protein sequence ID" value="SDB53999.1"/>
    <property type="molecule type" value="Genomic_DNA"/>
</dbReference>
<evidence type="ECO:0000256" key="3">
    <source>
        <dbReference type="ARBA" id="ARBA00021718"/>
    </source>
</evidence>
<sequence>MTPEFVIGFARQAIELTLLIALPMLGIGLIVGVVVSIIQAATQIQEMTLTFVPKIISIFLALLFSFPWIMDKMVTFTTDLFLNLPNYVR</sequence>
<keyword evidence="7 9" id="KW-0472">Membrane</keyword>
<evidence type="ECO:0000256" key="9">
    <source>
        <dbReference type="RuleBase" id="RU364090"/>
    </source>
</evidence>
<dbReference type="PANTHER" id="PTHR34040">
    <property type="entry name" value="FLAGELLAR BIOSYNTHETIC PROTEIN FLIQ"/>
    <property type="match status" value="1"/>
</dbReference>
<dbReference type="Pfam" id="PF01313">
    <property type="entry name" value="Bac_export_3"/>
    <property type="match status" value="1"/>
</dbReference>
<keyword evidence="11" id="KW-1185">Reference proteome</keyword>
<dbReference type="InterPro" id="IPR006305">
    <property type="entry name" value="FliQ"/>
</dbReference>
<evidence type="ECO:0000256" key="2">
    <source>
        <dbReference type="ARBA" id="ARBA00006156"/>
    </source>
</evidence>
<keyword evidence="4 9" id="KW-1003">Cell membrane</keyword>
<dbReference type="GO" id="GO:0009425">
    <property type="term" value="C:bacterial-type flagellum basal body"/>
    <property type="evidence" value="ECO:0007669"/>
    <property type="project" value="UniProtKB-SubCell"/>
</dbReference>
<dbReference type="AlphaFoldDB" id="A0A1G6E965"/>
<accession>A0A1G6E965</accession>
<keyword evidence="5 9" id="KW-0812">Transmembrane</keyword>
<reference evidence="10 11" key="1">
    <citation type="submission" date="2016-10" db="EMBL/GenBank/DDBJ databases">
        <authorList>
            <person name="de Groot N.N."/>
        </authorList>
    </citation>
    <scope>NUCLEOTIDE SEQUENCE [LARGE SCALE GENOMIC DNA]</scope>
    <source>
        <strain evidence="10 11">ASO4-2</strain>
    </source>
</reference>
<evidence type="ECO:0000256" key="6">
    <source>
        <dbReference type="ARBA" id="ARBA00022989"/>
    </source>
</evidence>
<dbReference type="GO" id="GO:0009306">
    <property type="term" value="P:protein secretion"/>
    <property type="evidence" value="ECO:0007669"/>
    <property type="project" value="InterPro"/>
</dbReference>
<dbReference type="OrthoDB" id="9806440at2"/>
<comment type="function">
    <text evidence="9">Role in flagellar biosynthesis.</text>
</comment>
<dbReference type="PANTHER" id="PTHR34040:SF2">
    <property type="entry name" value="FLAGELLAR BIOSYNTHETIC PROTEIN FLIQ"/>
    <property type="match status" value="1"/>
</dbReference>
<feature type="transmembrane region" description="Helical" evidence="9">
    <location>
        <begin position="51"/>
        <end position="70"/>
    </location>
</feature>
<name>A0A1G6E965_9BACT</name>
<evidence type="ECO:0000256" key="7">
    <source>
        <dbReference type="ARBA" id="ARBA00023136"/>
    </source>
</evidence>